<dbReference type="AlphaFoldDB" id="A0A6L7GGE8"/>
<feature type="transmembrane region" description="Helical" evidence="1">
    <location>
        <begin position="144"/>
        <end position="164"/>
    </location>
</feature>
<keyword evidence="1" id="KW-0472">Membrane</keyword>
<feature type="transmembrane region" description="Helical" evidence="1">
    <location>
        <begin position="315"/>
        <end position="335"/>
    </location>
</feature>
<dbReference type="EMBL" id="WTYU01000002">
    <property type="protein sequence ID" value="MXP15152.1"/>
    <property type="molecule type" value="Genomic_DNA"/>
</dbReference>
<accession>A0A6L7GGE8</accession>
<proteinExistence type="predicted"/>
<evidence type="ECO:0000256" key="1">
    <source>
        <dbReference type="SAM" id="Phobius"/>
    </source>
</evidence>
<feature type="transmembrane region" description="Helical" evidence="1">
    <location>
        <begin position="176"/>
        <end position="205"/>
    </location>
</feature>
<sequence>MTMVASVPALIIAAAGVMTFVISAVQSHINAKHGTDHAVHSFLIRCIRQNNYRLFVRIPNLINKAYIGALPLYLHWIFAHFSPGIMRRAERLINPFMNACQVLLVAMVAGWAAGMNVYFAAICALLFALTPQFYHALSARNFGLSARSLGLFFLTAAIAGGYLVEADPTSIKGWGLLIISCYLIWAFSTFGAQALILISVLAALLTGHFHTIAGAVAGLIVFVCLHPRYSLGYLYHTYRFIRAYSVELAPVYVLSRRYSIWRDIIRDIWIRIAKNPKDGLRYAYENSLIVSALLNPLFIVAILGKITVLGQDEPLVAYACDFALAGWAAMLVTSLRRTRFLGEPERYVEATTPWAVIGGAAVLLGFLSERYSVEAADTAGFGLGLVFLAVVAIQVAGSKILSNYLNSKPHQIEDAMKAISAGSVDGEAVRFCSNNEQYTKLMLPNDWQFSYCIAVGHGYCGMAIGEAFSQFPFLHREALEKIVATYKINACALDRALFEDIFENPPADLLKIETQFLSEGLRVLRLEWASPMTAPATSAVGG</sequence>
<dbReference type="RefSeq" id="WP_160601716.1">
    <property type="nucleotide sequence ID" value="NZ_WTYU01000002.1"/>
</dbReference>
<feature type="transmembrane region" description="Helical" evidence="1">
    <location>
        <begin position="61"/>
        <end position="81"/>
    </location>
</feature>
<feature type="transmembrane region" description="Helical" evidence="1">
    <location>
        <begin position="379"/>
        <end position="401"/>
    </location>
</feature>
<feature type="transmembrane region" description="Helical" evidence="1">
    <location>
        <begin position="282"/>
        <end position="303"/>
    </location>
</feature>
<keyword evidence="1" id="KW-1133">Transmembrane helix</keyword>
<dbReference type="Proteomes" id="UP000473531">
    <property type="component" value="Unassembled WGS sequence"/>
</dbReference>
<gene>
    <name evidence="2" type="ORF">GRI44_10370</name>
</gene>
<feature type="transmembrane region" description="Helical" evidence="1">
    <location>
        <begin position="347"/>
        <end position="367"/>
    </location>
</feature>
<evidence type="ECO:0008006" key="4">
    <source>
        <dbReference type="Google" id="ProtNLM"/>
    </source>
</evidence>
<name>A0A6L7GGE8_9SPHN</name>
<reference evidence="2 3" key="1">
    <citation type="submission" date="2019-12" db="EMBL/GenBank/DDBJ databases">
        <title>Genomic-based taxomic classification of the family Erythrobacteraceae.</title>
        <authorList>
            <person name="Xu L."/>
        </authorList>
    </citation>
    <scope>NUCLEOTIDE SEQUENCE [LARGE SCALE GENOMIC DNA]</scope>
    <source>
        <strain evidence="2 3">KCTC 52259</strain>
    </source>
</reference>
<evidence type="ECO:0000313" key="2">
    <source>
        <dbReference type="EMBL" id="MXP15152.1"/>
    </source>
</evidence>
<feature type="transmembrane region" description="Helical" evidence="1">
    <location>
        <begin position="118"/>
        <end position="137"/>
    </location>
</feature>
<dbReference type="OrthoDB" id="7605084at2"/>
<comment type="caution">
    <text evidence="2">The sequence shown here is derived from an EMBL/GenBank/DDBJ whole genome shotgun (WGS) entry which is preliminary data.</text>
</comment>
<protein>
    <recommendedName>
        <fullName evidence="4">Glucosyltransferase GtrII-like protein</fullName>
    </recommendedName>
</protein>
<keyword evidence="3" id="KW-1185">Reference proteome</keyword>
<keyword evidence="1" id="KW-0812">Transmembrane</keyword>
<evidence type="ECO:0000313" key="3">
    <source>
        <dbReference type="Proteomes" id="UP000473531"/>
    </source>
</evidence>
<organism evidence="2 3">
    <name type="scientific">Allopontixanthobacter confluentis</name>
    <dbReference type="NCBI Taxonomy" id="1849021"/>
    <lineage>
        <taxon>Bacteria</taxon>
        <taxon>Pseudomonadati</taxon>
        <taxon>Pseudomonadota</taxon>
        <taxon>Alphaproteobacteria</taxon>
        <taxon>Sphingomonadales</taxon>
        <taxon>Erythrobacteraceae</taxon>
        <taxon>Allopontixanthobacter</taxon>
    </lineage>
</organism>
<feature type="transmembrane region" description="Helical" evidence="1">
    <location>
        <begin position="212"/>
        <end position="229"/>
    </location>
</feature>